<reference evidence="5" key="1">
    <citation type="journal article" date="2019" name="Database">
        <title>The radish genome database (RadishGD): an integrated information resource for radish genomics.</title>
        <authorList>
            <person name="Yu H.J."/>
            <person name="Baek S."/>
            <person name="Lee Y.J."/>
            <person name="Cho A."/>
            <person name="Mun J.H."/>
        </authorList>
    </citation>
    <scope>NUCLEOTIDE SEQUENCE [LARGE SCALE GENOMIC DNA]</scope>
    <source>
        <strain evidence="5">cv. WK10039</strain>
    </source>
</reference>
<feature type="coiled-coil region" evidence="2">
    <location>
        <begin position="329"/>
        <end position="356"/>
    </location>
</feature>
<reference evidence="6" key="2">
    <citation type="submission" date="2025-08" db="UniProtKB">
        <authorList>
            <consortium name="RefSeq"/>
        </authorList>
    </citation>
    <scope>IDENTIFICATION</scope>
    <source>
        <tissue evidence="6">Leaf</tissue>
    </source>
</reference>
<feature type="compositionally biased region" description="Acidic residues" evidence="3">
    <location>
        <begin position="187"/>
        <end position="197"/>
    </location>
</feature>
<dbReference type="PROSITE" id="PS50144">
    <property type="entry name" value="MATH"/>
    <property type="match status" value="1"/>
</dbReference>
<dbReference type="InterPro" id="IPR002083">
    <property type="entry name" value="MATH/TRAF_dom"/>
</dbReference>
<gene>
    <name evidence="6" type="primary">LOC108815558</name>
</gene>
<dbReference type="OrthoDB" id="1078956at2759"/>
<evidence type="ECO:0000313" key="5">
    <source>
        <dbReference type="Proteomes" id="UP000504610"/>
    </source>
</evidence>
<dbReference type="RefSeq" id="XP_056846320.1">
    <property type="nucleotide sequence ID" value="XM_056990340.1"/>
</dbReference>
<proteinExistence type="predicted"/>
<dbReference type="PANTHER" id="PTHR46236">
    <property type="entry name" value="TRAF-LIKE SUPERFAMILY PROTEIN"/>
    <property type="match status" value="1"/>
</dbReference>
<keyword evidence="5" id="KW-1185">Reference proteome</keyword>
<evidence type="ECO:0000256" key="2">
    <source>
        <dbReference type="SAM" id="Coils"/>
    </source>
</evidence>
<feature type="domain" description="MATH" evidence="4">
    <location>
        <begin position="7"/>
        <end position="135"/>
    </location>
</feature>
<dbReference type="Gene3D" id="2.60.210.10">
    <property type="entry name" value="Apoptosis, Tumor Necrosis Factor Receptor Associated Protein 2, Chain A"/>
    <property type="match status" value="1"/>
</dbReference>
<evidence type="ECO:0000256" key="3">
    <source>
        <dbReference type="SAM" id="MobiDB-lite"/>
    </source>
</evidence>
<dbReference type="Pfam" id="PF22486">
    <property type="entry name" value="MATH_2"/>
    <property type="match status" value="1"/>
</dbReference>
<dbReference type="GeneID" id="108815558"/>
<evidence type="ECO:0000256" key="1">
    <source>
        <dbReference type="ARBA" id="ARBA00023054"/>
    </source>
</evidence>
<dbReference type="KEGG" id="rsz:108815558"/>
<organism evidence="5 6">
    <name type="scientific">Raphanus sativus</name>
    <name type="common">Radish</name>
    <name type="synonym">Raphanus raphanistrum var. sativus</name>
    <dbReference type="NCBI Taxonomy" id="3726"/>
    <lineage>
        <taxon>Eukaryota</taxon>
        <taxon>Viridiplantae</taxon>
        <taxon>Streptophyta</taxon>
        <taxon>Embryophyta</taxon>
        <taxon>Tracheophyta</taxon>
        <taxon>Spermatophyta</taxon>
        <taxon>Magnoliopsida</taxon>
        <taxon>eudicotyledons</taxon>
        <taxon>Gunneridae</taxon>
        <taxon>Pentapetalae</taxon>
        <taxon>rosids</taxon>
        <taxon>malvids</taxon>
        <taxon>Brassicales</taxon>
        <taxon>Brassicaceae</taxon>
        <taxon>Brassiceae</taxon>
        <taxon>Raphanus</taxon>
    </lineage>
</organism>
<dbReference type="SUPFAM" id="SSF49599">
    <property type="entry name" value="TRAF domain-like"/>
    <property type="match status" value="1"/>
</dbReference>
<dbReference type="InterPro" id="IPR008974">
    <property type="entry name" value="TRAF-like"/>
</dbReference>
<protein>
    <submittedName>
        <fullName evidence="6">MATH domain and coiled-coil domain-containing protein At3g58270</fullName>
    </submittedName>
</protein>
<dbReference type="PANTHER" id="PTHR46236:SF8">
    <property type="entry name" value="UBIQUITIN-SPECIFIC PROTEASE FAMILY C19-RELATED PROTEIN"/>
    <property type="match status" value="1"/>
</dbReference>
<dbReference type="Proteomes" id="UP000504610">
    <property type="component" value="Chromosome 7"/>
</dbReference>
<dbReference type="InterPro" id="IPR050804">
    <property type="entry name" value="MCC"/>
</dbReference>
<accession>A0A9W3C478</accession>
<keyword evidence="1 2" id="KW-0175">Coiled coil</keyword>
<sequence>MGEDQMERKFAWVLKKFSSLQDDEYYSRPFAVAGCNWRLVTYPKGEGDTDGYLSVYLELVDPESLPSGWTRQVNFTLTVVSKRSGQSNKVLGGGQCCFNTEDTSWGHDKFISLTKLHSEGRGFLVENKLTIVAELRVLPEGNVSIAAPLSLSSKDETQADEIAEDADVVDDGASEEATSDWVTDNDGSFEEDVENDDVPSSCLDDGGGDMSPLDQSNAFDDAESEVFNEFDFSPSQVESVRHIFRRHPDIAIGFRPRNRQIRRAYMNELLSLIDMLCQSPEKLSEDDLSDADDTLADLIDVGFRLDWLKTKLDEVAEKKKNEQSSGARLRTMEEQLRKLKMMFLDLETQLQMEKNEALVARAPLSFNDVVS</sequence>
<evidence type="ECO:0000313" key="6">
    <source>
        <dbReference type="RefSeq" id="XP_056846320.1"/>
    </source>
</evidence>
<name>A0A9W3C478_RAPSA</name>
<feature type="compositionally biased region" description="Acidic residues" evidence="3">
    <location>
        <begin position="165"/>
        <end position="178"/>
    </location>
</feature>
<dbReference type="AlphaFoldDB" id="A0A9W3C478"/>
<dbReference type="SMART" id="SM00061">
    <property type="entry name" value="MATH"/>
    <property type="match status" value="1"/>
</dbReference>
<dbReference type="CDD" id="cd00121">
    <property type="entry name" value="MATH"/>
    <property type="match status" value="1"/>
</dbReference>
<feature type="region of interest" description="Disordered" evidence="3">
    <location>
        <begin position="165"/>
        <end position="217"/>
    </location>
</feature>
<evidence type="ECO:0000259" key="4">
    <source>
        <dbReference type="PROSITE" id="PS50144"/>
    </source>
</evidence>